<comment type="caution">
    <text evidence="1">The sequence shown here is derived from an EMBL/GenBank/DDBJ whole genome shotgun (WGS) entry which is preliminary data.</text>
</comment>
<dbReference type="RefSeq" id="XP_067551480.1">
    <property type="nucleotide sequence ID" value="XM_067690206.1"/>
</dbReference>
<evidence type="ECO:0000313" key="2">
    <source>
        <dbReference type="Proteomes" id="UP000669133"/>
    </source>
</evidence>
<keyword evidence="2" id="KW-1185">Reference proteome</keyword>
<evidence type="ECO:0000313" key="1">
    <source>
        <dbReference type="EMBL" id="KAG5422364.1"/>
    </source>
</evidence>
<proteinExistence type="predicted"/>
<protein>
    <submittedName>
        <fullName evidence="1">Uncharacterized protein</fullName>
    </submittedName>
</protein>
<gene>
    <name evidence="1" type="ORF">I9W82_001459</name>
</gene>
<accession>A0A8H7ZK54</accession>
<dbReference type="AlphaFoldDB" id="A0A8H7ZK54"/>
<dbReference type="GeneID" id="93650088"/>
<name>A0A8H7ZK54_9ASCO</name>
<dbReference type="OrthoDB" id="4023747at2759"/>
<dbReference type="EMBL" id="JAEOAQ010000001">
    <property type="protein sequence ID" value="KAG5422364.1"/>
    <property type="molecule type" value="Genomic_DNA"/>
</dbReference>
<organism evidence="1 2">
    <name type="scientific">Candida metapsilosis</name>
    <dbReference type="NCBI Taxonomy" id="273372"/>
    <lineage>
        <taxon>Eukaryota</taxon>
        <taxon>Fungi</taxon>
        <taxon>Dikarya</taxon>
        <taxon>Ascomycota</taxon>
        <taxon>Saccharomycotina</taxon>
        <taxon>Pichiomycetes</taxon>
        <taxon>Debaryomycetaceae</taxon>
        <taxon>Candida/Lodderomyces clade</taxon>
        <taxon>Candida</taxon>
    </lineage>
</organism>
<reference evidence="1 2" key="1">
    <citation type="submission" date="2020-12" db="EMBL/GenBank/DDBJ databases">
        <title>Effect of drift, selection, and recombination on the evolution of hybrid genomes in Candida yeast pathogens.</title>
        <authorList>
            <person name="Mixao V."/>
            <person name="Ksiezopolska E."/>
            <person name="Saus E."/>
            <person name="Boekhout T."/>
            <person name="Gacser A."/>
            <person name="Gabaldon T."/>
        </authorList>
    </citation>
    <scope>NUCLEOTIDE SEQUENCE [LARGE SCALE GENOMIC DNA]</scope>
    <source>
        <strain evidence="1 2">BP57</strain>
    </source>
</reference>
<dbReference type="Proteomes" id="UP000669133">
    <property type="component" value="Unassembled WGS sequence"/>
</dbReference>
<sequence length="271" mass="31063">MHQLVSSYIEGTIFKLYRASGLPFTDRLSREDKESIVTKLAKYLYQIYQQNISTYEEDIIARYSSYRDVAIEITTISGSIGDIRYLIIKSRNSRLLPRQTLVFSGTKESTLLLNRVTSKSDVNDYLLKLLQLQTDSVYAEYDEVPSKVIPLVINKLSLNFNNLRLVYGIHQSSGLLKTIELEVPHADLNTLRQQNGDLYTNICQFMYNCSKIHFNKLKVKRLTSDVINISSDGRIKFNRMSNDNDSDEKMADEDGGALLILKLFHLALNEV</sequence>